<evidence type="ECO:0000256" key="2">
    <source>
        <dbReference type="SAM" id="Phobius"/>
    </source>
</evidence>
<reference evidence="5" key="1">
    <citation type="journal article" date="2019" name="Int. J. Syst. Evol. Microbiol.">
        <title>The Global Catalogue of Microorganisms (GCM) 10K type strain sequencing project: providing services to taxonomists for standard genome sequencing and annotation.</title>
        <authorList>
            <consortium name="The Broad Institute Genomics Platform"/>
            <consortium name="The Broad Institute Genome Sequencing Center for Infectious Disease"/>
            <person name="Wu L."/>
            <person name="Ma J."/>
        </authorList>
    </citation>
    <scope>NUCLEOTIDE SEQUENCE [LARGE SCALE GENOMIC DNA]</scope>
    <source>
        <strain evidence="5">JCM 16902</strain>
    </source>
</reference>
<feature type="transmembrane region" description="Helical" evidence="2">
    <location>
        <begin position="436"/>
        <end position="458"/>
    </location>
</feature>
<feature type="transmembrane region" description="Helical" evidence="2">
    <location>
        <begin position="383"/>
        <end position="404"/>
    </location>
</feature>
<feature type="transmembrane region" description="Helical" evidence="2">
    <location>
        <begin position="327"/>
        <end position="353"/>
    </location>
</feature>
<protein>
    <submittedName>
        <fullName evidence="4">Glycerophosphoryl diester phosphodiesterase membrane domain-containing protein</fullName>
    </submittedName>
</protein>
<dbReference type="Pfam" id="PF25231">
    <property type="entry name" value="DUF7847"/>
    <property type="match status" value="1"/>
</dbReference>
<dbReference type="EMBL" id="BAAAZO010000001">
    <property type="protein sequence ID" value="GAA3591646.1"/>
    <property type="molecule type" value="Genomic_DNA"/>
</dbReference>
<dbReference type="Proteomes" id="UP001501074">
    <property type="component" value="Unassembled WGS sequence"/>
</dbReference>
<keyword evidence="2" id="KW-1133">Transmembrane helix</keyword>
<proteinExistence type="predicted"/>
<dbReference type="RefSeq" id="WP_231484914.1">
    <property type="nucleotide sequence ID" value="NZ_BAAAZO010000001.1"/>
</dbReference>
<sequence length="478" mass="50120">MSEQPGGWSVPGGEPEKRPGSSSDDRSAGQQADQQQQQGTPTGSAPGSPPSGWGWGGSQEPPHPQQSQQPQYPQQQPGYPPQSPYLPQPGWSGQGQGQAGYAPPPGHDQHPGPGAPPSGWNAAPPQNNGWGAPPPQGGWNSPSPGQPGWQRGAGRGAGIIPMRPLSIGEIYDGAIRAIRANPRTMVGFSAIIGAIIIALGTVPQLLALNDLFSNPLITSDAETLDAMDWDSFYDLFGVLGVTLLVSLIQSVLSTTIITGMLIVAVGGAVRGETLSPGQLWQRARHRLWSVLGLALLMVLVAPLFIGLCLIPGGLLTWAGVSGESDGLLIAGVIALLAGGLAGALTYGVFYLGFWSVAAPALLLENLGVVAALRRSARLVRGSFWRVFGISLLTTVIASVITKIFGVPFQLIGNVISLSGDFDLRTSLFVQQAFTDVGTILAGAVVYPFSAGALALLYLDLRMRREGMDVEMLRSEQPR</sequence>
<feature type="domain" description="DUF7847" evidence="3">
    <location>
        <begin position="175"/>
        <end position="451"/>
    </location>
</feature>
<comment type="caution">
    <text evidence="4">The sequence shown here is derived from an EMBL/GenBank/DDBJ whole genome shotgun (WGS) entry which is preliminary data.</text>
</comment>
<evidence type="ECO:0000313" key="4">
    <source>
        <dbReference type="EMBL" id="GAA3591646.1"/>
    </source>
</evidence>
<evidence type="ECO:0000259" key="3">
    <source>
        <dbReference type="Pfam" id="PF25231"/>
    </source>
</evidence>
<feature type="compositionally biased region" description="Low complexity" evidence="1">
    <location>
        <begin position="28"/>
        <end position="52"/>
    </location>
</feature>
<dbReference type="InterPro" id="IPR057169">
    <property type="entry name" value="DUF7847"/>
</dbReference>
<evidence type="ECO:0000256" key="1">
    <source>
        <dbReference type="SAM" id="MobiDB-lite"/>
    </source>
</evidence>
<organism evidence="4 5">
    <name type="scientific">Kineosporia mesophila</name>
    <dbReference type="NCBI Taxonomy" id="566012"/>
    <lineage>
        <taxon>Bacteria</taxon>
        <taxon>Bacillati</taxon>
        <taxon>Actinomycetota</taxon>
        <taxon>Actinomycetes</taxon>
        <taxon>Kineosporiales</taxon>
        <taxon>Kineosporiaceae</taxon>
        <taxon>Kineosporia</taxon>
    </lineage>
</organism>
<name>A0ABP6YWX0_9ACTN</name>
<feature type="compositionally biased region" description="Basic and acidic residues" evidence="1">
    <location>
        <begin position="14"/>
        <end position="27"/>
    </location>
</feature>
<keyword evidence="5" id="KW-1185">Reference proteome</keyword>
<evidence type="ECO:0000313" key="5">
    <source>
        <dbReference type="Proteomes" id="UP001501074"/>
    </source>
</evidence>
<feature type="region of interest" description="Disordered" evidence="1">
    <location>
        <begin position="1"/>
        <end position="155"/>
    </location>
</feature>
<keyword evidence="2" id="KW-0812">Transmembrane</keyword>
<feature type="transmembrane region" description="Helical" evidence="2">
    <location>
        <begin position="236"/>
        <end position="269"/>
    </location>
</feature>
<dbReference type="PANTHER" id="PTHR33133:SF1">
    <property type="entry name" value="EXPRESSED PROTEIN-RELATED"/>
    <property type="match status" value="1"/>
</dbReference>
<dbReference type="PANTHER" id="PTHR33133">
    <property type="entry name" value="OS08G0107100 PROTEIN-RELATED"/>
    <property type="match status" value="1"/>
</dbReference>
<gene>
    <name evidence="4" type="ORF">GCM10022223_02770</name>
</gene>
<feature type="transmembrane region" description="Helical" evidence="2">
    <location>
        <begin position="290"/>
        <end position="315"/>
    </location>
</feature>
<feature type="compositionally biased region" description="Low complexity" evidence="1">
    <location>
        <begin position="65"/>
        <end position="77"/>
    </location>
</feature>
<feature type="transmembrane region" description="Helical" evidence="2">
    <location>
        <begin position="185"/>
        <end position="206"/>
    </location>
</feature>
<feature type="compositionally biased region" description="Pro residues" evidence="1">
    <location>
        <begin position="78"/>
        <end position="87"/>
    </location>
</feature>
<keyword evidence="2" id="KW-0472">Membrane</keyword>
<accession>A0ABP6YWX0</accession>